<sequence>MMPPKRTTAKRKHDSMTEEAASKKLPSQKKSKVPIITTPGAQKNKKSPLKWFASKAISVTAKSKKDEPPTSSVSPPFIGDNAALLADDSIDLPEEVLQQLGFPSYWMRSYLLWDVSSWDDFYAMQVKKTTLIGSHNILKKELNIIERSVKCGKNFTRWILRLRNDLKVSILIF</sequence>
<name>A0A433Q3U4_9FUNG</name>
<protein>
    <submittedName>
        <fullName evidence="2">Uncharacterized protein</fullName>
    </submittedName>
</protein>
<evidence type="ECO:0000313" key="3">
    <source>
        <dbReference type="Proteomes" id="UP000274822"/>
    </source>
</evidence>
<proteinExistence type="predicted"/>
<organism evidence="2 3">
    <name type="scientific">Jimgerdemannia flammicorona</name>
    <dbReference type="NCBI Taxonomy" id="994334"/>
    <lineage>
        <taxon>Eukaryota</taxon>
        <taxon>Fungi</taxon>
        <taxon>Fungi incertae sedis</taxon>
        <taxon>Mucoromycota</taxon>
        <taxon>Mucoromycotina</taxon>
        <taxon>Endogonomycetes</taxon>
        <taxon>Endogonales</taxon>
        <taxon>Endogonaceae</taxon>
        <taxon>Jimgerdemannia</taxon>
    </lineage>
</organism>
<comment type="caution">
    <text evidence="2">The sequence shown here is derived from an EMBL/GenBank/DDBJ whole genome shotgun (WGS) entry which is preliminary data.</text>
</comment>
<evidence type="ECO:0000256" key="1">
    <source>
        <dbReference type="SAM" id="MobiDB-lite"/>
    </source>
</evidence>
<accession>A0A433Q3U4</accession>
<dbReference type="Proteomes" id="UP000274822">
    <property type="component" value="Unassembled WGS sequence"/>
</dbReference>
<dbReference type="EMBL" id="RBNJ01016090">
    <property type="protein sequence ID" value="RUS24418.1"/>
    <property type="molecule type" value="Genomic_DNA"/>
</dbReference>
<gene>
    <name evidence="2" type="ORF">BC938DRAFT_473608</name>
</gene>
<reference evidence="2 3" key="1">
    <citation type="journal article" date="2018" name="New Phytol.">
        <title>Phylogenomics of Endogonaceae and evolution of mycorrhizas within Mucoromycota.</title>
        <authorList>
            <person name="Chang Y."/>
            <person name="Desiro A."/>
            <person name="Na H."/>
            <person name="Sandor L."/>
            <person name="Lipzen A."/>
            <person name="Clum A."/>
            <person name="Barry K."/>
            <person name="Grigoriev I.V."/>
            <person name="Martin F.M."/>
            <person name="Stajich J.E."/>
            <person name="Smith M.E."/>
            <person name="Bonito G."/>
            <person name="Spatafora J.W."/>
        </authorList>
    </citation>
    <scope>NUCLEOTIDE SEQUENCE [LARGE SCALE GENOMIC DNA]</scope>
    <source>
        <strain evidence="2 3">AD002</strain>
    </source>
</reference>
<keyword evidence="3" id="KW-1185">Reference proteome</keyword>
<evidence type="ECO:0000313" key="2">
    <source>
        <dbReference type="EMBL" id="RUS24418.1"/>
    </source>
</evidence>
<feature type="region of interest" description="Disordered" evidence="1">
    <location>
        <begin position="1"/>
        <end position="47"/>
    </location>
</feature>
<dbReference type="AlphaFoldDB" id="A0A433Q3U4"/>